<reference evidence="2 3" key="1">
    <citation type="submission" date="2019-03" db="EMBL/GenBank/DDBJ databases">
        <title>Genomic Encyclopedia of Type Strains, Phase IV (KMG-IV): sequencing the most valuable type-strain genomes for metagenomic binning, comparative biology and taxonomic classification.</title>
        <authorList>
            <person name="Goeker M."/>
        </authorList>
    </citation>
    <scope>NUCLEOTIDE SEQUENCE [LARGE SCALE GENOMIC DNA]</scope>
    <source>
        <strain evidence="2 3">DSM 100059</strain>
    </source>
</reference>
<comment type="caution">
    <text evidence="2">The sequence shown here is derived from an EMBL/GenBank/DDBJ whole genome shotgun (WGS) entry which is preliminary data.</text>
</comment>
<dbReference type="Proteomes" id="UP000294498">
    <property type="component" value="Unassembled WGS sequence"/>
</dbReference>
<feature type="transmembrane region" description="Helical" evidence="1">
    <location>
        <begin position="53"/>
        <end position="72"/>
    </location>
</feature>
<protein>
    <submittedName>
        <fullName evidence="2">Uncharacterized protein</fullName>
    </submittedName>
</protein>
<feature type="transmembrane region" description="Helical" evidence="1">
    <location>
        <begin position="148"/>
        <end position="168"/>
    </location>
</feature>
<proteinExistence type="predicted"/>
<dbReference type="AlphaFoldDB" id="A0A4R8DWT3"/>
<feature type="transmembrane region" description="Helical" evidence="1">
    <location>
        <begin position="123"/>
        <end position="142"/>
    </location>
</feature>
<dbReference type="EMBL" id="SODV01000001">
    <property type="protein sequence ID" value="TDX01897.1"/>
    <property type="molecule type" value="Genomic_DNA"/>
</dbReference>
<name>A0A4R8DWT3_9BACT</name>
<evidence type="ECO:0000256" key="1">
    <source>
        <dbReference type="SAM" id="Phobius"/>
    </source>
</evidence>
<accession>A0A4R8DWT3</accession>
<organism evidence="2 3">
    <name type="scientific">Dinghuibacter silviterrae</name>
    <dbReference type="NCBI Taxonomy" id="1539049"/>
    <lineage>
        <taxon>Bacteria</taxon>
        <taxon>Pseudomonadati</taxon>
        <taxon>Bacteroidota</taxon>
        <taxon>Chitinophagia</taxon>
        <taxon>Chitinophagales</taxon>
        <taxon>Chitinophagaceae</taxon>
        <taxon>Dinghuibacter</taxon>
    </lineage>
</organism>
<keyword evidence="1" id="KW-0812">Transmembrane</keyword>
<feature type="transmembrane region" description="Helical" evidence="1">
    <location>
        <begin position="20"/>
        <end position="41"/>
    </location>
</feature>
<feature type="transmembrane region" description="Helical" evidence="1">
    <location>
        <begin position="92"/>
        <end position="111"/>
    </location>
</feature>
<keyword evidence="1" id="KW-1133">Transmembrane helix</keyword>
<keyword evidence="3" id="KW-1185">Reference proteome</keyword>
<evidence type="ECO:0000313" key="2">
    <source>
        <dbReference type="EMBL" id="TDX01897.1"/>
    </source>
</evidence>
<gene>
    <name evidence="2" type="ORF">EDB95_2942</name>
</gene>
<keyword evidence="1" id="KW-0472">Membrane</keyword>
<evidence type="ECO:0000313" key="3">
    <source>
        <dbReference type="Proteomes" id="UP000294498"/>
    </source>
</evidence>
<sequence>MVLCTSNPYWIEHFFDPSPVADVLLVLFLTVLNLAFFAPVAMAVQWKNRLWRLAFFIPLLVGVALMSLSVLLSAYHALPTPLDLVSDALDNVVPLLALAGTFVFGIGCFVVKVPLQVRKAFRTLGLALFLWLPTSVLLFYYISQINGTTWIVLWSLKDILALAPLLWLNYQHWKNRRFYLS</sequence>